<comment type="similarity">
    <text evidence="8">Belongs to the ATPase delta chain family.</text>
</comment>
<keyword evidence="4 8" id="KW-0406">Ion transport</keyword>
<dbReference type="NCBIfam" id="NF009967">
    <property type="entry name" value="PRK13430.1"/>
    <property type="match status" value="1"/>
</dbReference>
<dbReference type="OrthoDB" id="5242917at2"/>
<gene>
    <name evidence="8" type="primary">atpH</name>
    <name evidence="9" type="ORF">E5225_12670</name>
</gene>
<dbReference type="AlphaFoldDB" id="A0A4P7SLB0"/>
<dbReference type="PANTHER" id="PTHR11910">
    <property type="entry name" value="ATP SYNTHASE DELTA CHAIN"/>
    <property type="match status" value="1"/>
</dbReference>
<evidence type="ECO:0000313" key="9">
    <source>
        <dbReference type="EMBL" id="QCB94287.1"/>
    </source>
</evidence>
<dbReference type="Pfam" id="PF00213">
    <property type="entry name" value="OSCP"/>
    <property type="match status" value="1"/>
</dbReference>
<dbReference type="KEGG" id="celz:E5225_12670"/>
<evidence type="ECO:0000256" key="1">
    <source>
        <dbReference type="ARBA" id="ARBA00004370"/>
    </source>
</evidence>
<dbReference type="GO" id="GO:0005886">
    <property type="term" value="C:plasma membrane"/>
    <property type="evidence" value="ECO:0007669"/>
    <property type="project" value="UniProtKB-SubCell"/>
</dbReference>
<sequence>MRGTSSASLQAVEDRFEPVLRAAGTQARTLGDELFQLVDALDASGSLRRTLADPSLAPDAKADLAARLLARADARTVEVVQALVRSRWSADADLADAAERLAFRAVLHSAEAEGLLGTVEEELFIVVRALAGQREVRRSLLDPAYPAQARGTLAEGLLGGAGTAVTHAIVRRAAVAPRGRQFVTTLQHVGDLLAEMRNRQVATVLTAAPLSAGQRERLTDLVGRALGRAVQLNVVVDPHVVGGLRVQAGADVIDATVLARLADARRQLAG</sequence>
<keyword evidence="2 8" id="KW-0813">Transport</keyword>
<dbReference type="HAMAP" id="MF_01416">
    <property type="entry name" value="ATP_synth_delta_bact"/>
    <property type="match status" value="1"/>
</dbReference>
<dbReference type="RefSeq" id="WP_135974193.1">
    <property type="nucleotide sequence ID" value="NZ_CP039291.1"/>
</dbReference>
<dbReference type="PROSITE" id="PS00389">
    <property type="entry name" value="ATPASE_DELTA"/>
    <property type="match status" value="1"/>
</dbReference>
<reference evidence="9 10" key="1">
    <citation type="submission" date="2019-04" db="EMBL/GenBank/DDBJ databases">
        <title>Isolation and identification of Cellulomonas shaoxiangyii sp. Nov. isolated from feces of the Tibetan antelopes (Pantholops hodgsonii) in the Qinghai-Tibet plateau of China.</title>
        <authorList>
            <person name="Tian Z."/>
        </authorList>
    </citation>
    <scope>NUCLEOTIDE SEQUENCE [LARGE SCALE GENOMIC DNA]</scope>
    <source>
        <strain evidence="9 10">Z28</strain>
    </source>
</reference>
<protein>
    <recommendedName>
        <fullName evidence="8">ATP synthase subunit delta</fullName>
    </recommendedName>
    <alternativeName>
        <fullName evidence="8">ATP synthase F(1) sector subunit delta</fullName>
    </alternativeName>
    <alternativeName>
        <fullName evidence="8">F-type ATPase subunit delta</fullName>
        <shortName evidence="8">F-ATPase subunit delta</shortName>
    </alternativeName>
</protein>
<evidence type="ECO:0000313" key="10">
    <source>
        <dbReference type="Proteomes" id="UP000296469"/>
    </source>
</evidence>
<dbReference type="InterPro" id="IPR000711">
    <property type="entry name" value="ATPase_OSCP/dsu"/>
</dbReference>
<evidence type="ECO:0000256" key="8">
    <source>
        <dbReference type="HAMAP-Rule" id="MF_01416"/>
    </source>
</evidence>
<evidence type="ECO:0000256" key="7">
    <source>
        <dbReference type="ARBA" id="ARBA00023310"/>
    </source>
</evidence>
<evidence type="ECO:0000256" key="2">
    <source>
        <dbReference type="ARBA" id="ARBA00022448"/>
    </source>
</evidence>
<dbReference type="PRINTS" id="PR00125">
    <property type="entry name" value="ATPASEDELTA"/>
</dbReference>
<comment type="subcellular location">
    <subcellularLocation>
        <location evidence="8">Cell membrane</location>
        <topology evidence="8">Peripheral membrane protein</topology>
    </subcellularLocation>
    <subcellularLocation>
        <location evidence="1">Membrane</location>
    </subcellularLocation>
</comment>
<keyword evidence="10" id="KW-1185">Reference proteome</keyword>
<organism evidence="9 10">
    <name type="scientific">Cellulomonas shaoxiangyii</name>
    <dbReference type="NCBI Taxonomy" id="2566013"/>
    <lineage>
        <taxon>Bacteria</taxon>
        <taxon>Bacillati</taxon>
        <taxon>Actinomycetota</taxon>
        <taxon>Actinomycetes</taxon>
        <taxon>Micrococcales</taxon>
        <taxon>Cellulomonadaceae</taxon>
        <taxon>Cellulomonas</taxon>
    </lineage>
</organism>
<keyword evidence="6 8" id="KW-0139">CF(1)</keyword>
<keyword evidence="3 8" id="KW-0375">Hydrogen ion transport</keyword>
<dbReference type="Proteomes" id="UP000296469">
    <property type="component" value="Chromosome"/>
</dbReference>
<name>A0A4P7SLB0_9CELL</name>
<evidence type="ECO:0000256" key="3">
    <source>
        <dbReference type="ARBA" id="ARBA00022781"/>
    </source>
</evidence>
<keyword evidence="8" id="KW-1003">Cell membrane</keyword>
<dbReference type="GO" id="GO:0045259">
    <property type="term" value="C:proton-transporting ATP synthase complex"/>
    <property type="evidence" value="ECO:0007669"/>
    <property type="project" value="UniProtKB-KW"/>
</dbReference>
<comment type="function">
    <text evidence="8">F(1)F(0) ATP synthase produces ATP from ADP in the presence of a proton or sodium gradient. F-type ATPases consist of two structural domains, F(1) containing the extramembraneous catalytic core and F(0) containing the membrane proton channel, linked together by a central stalk and a peripheral stalk. During catalysis, ATP synthesis in the catalytic domain of F(1) is coupled via a rotary mechanism of the central stalk subunits to proton translocation.</text>
</comment>
<evidence type="ECO:0000256" key="5">
    <source>
        <dbReference type="ARBA" id="ARBA00023136"/>
    </source>
</evidence>
<proteinExistence type="inferred from homology"/>
<evidence type="ECO:0000256" key="4">
    <source>
        <dbReference type="ARBA" id="ARBA00023065"/>
    </source>
</evidence>
<keyword evidence="7 8" id="KW-0066">ATP synthesis</keyword>
<dbReference type="InterPro" id="IPR020781">
    <property type="entry name" value="ATPase_OSCP/d_CS"/>
</dbReference>
<keyword evidence="5 8" id="KW-0472">Membrane</keyword>
<evidence type="ECO:0000256" key="6">
    <source>
        <dbReference type="ARBA" id="ARBA00023196"/>
    </source>
</evidence>
<dbReference type="EMBL" id="CP039291">
    <property type="protein sequence ID" value="QCB94287.1"/>
    <property type="molecule type" value="Genomic_DNA"/>
</dbReference>
<dbReference type="GO" id="GO:0046933">
    <property type="term" value="F:proton-transporting ATP synthase activity, rotational mechanism"/>
    <property type="evidence" value="ECO:0007669"/>
    <property type="project" value="UniProtKB-UniRule"/>
</dbReference>
<accession>A0A4P7SLB0</accession>
<comment type="function">
    <text evidence="8">This protein is part of the stalk that links CF(0) to CF(1). It either transmits conformational changes from CF(0) to CF(1) or is implicated in proton conduction.</text>
</comment>